<feature type="transmembrane region" description="Helical" evidence="1">
    <location>
        <begin position="109"/>
        <end position="131"/>
    </location>
</feature>
<keyword evidence="1" id="KW-0472">Membrane</keyword>
<dbReference type="InterPro" id="IPR036938">
    <property type="entry name" value="PAP2/HPO_sf"/>
</dbReference>
<feature type="transmembrane region" description="Helical" evidence="1">
    <location>
        <begin position="213"/>
        <end position="231"/>
    </location>
</feature>
<protein>
    <submittedName>
        <fullName evidence="3">Phosphatase PAP2 family protein</fullName>
    </submittedName>
</protein>
<dbReference type="PANTHER" id="PTHR14969:SF13">
    <property type="entry name" value="AT30094P"/>
    <property type="match status" value="1"/>
</dbReference>
<evidence type="ECO:0000313" key="4">
    <source>
        <dbReference type="Proteomes" id="UP000616346"/>
    </source>
</evidence>
<feature type="transmembrane region" description="Helical" evidence="1">
    <location>
        <begin position="27"/>
        <end position="50"/>
    </location>
</feature>
<dbReference type="Gene3D" id="1.20.144.10">
    <property type="entry name" value="Phosphatidic acid phosphatase type 2/haloperoxidase"/>
    <property type="match status" value="2"/>
</dbReference>
<feature type="domain" description="Phosphatidic acid phosphatase type 2/haloperoxidase" evidence="2">
    <location>
        <begin position="61"/>
        <end position="177"/>
    </location>
</feature>
<feature type="transmembrane region" description="Helical" evidence="1">
    <location>
        <begin position="162"/>
        <end position="183"/>
    </location>
</feature>
<dbReference type="Proteomes" id="UP000616346">
    <property type="component" value="Unassembled WGS sequence"/>
</dbReference>
<dbReference type="SUPFAM" id="SSF48317">
    <property type="entry name" value="Acid phosphatase/Vanadium-dependent haloperoxidase"/>
    <property type="match status" value="1"/>
</dbReference>
<dbReference type="PANTHER" id="PTHR14969">
    <property type="entry name" value="SPHINGOSINE-1-PHOSPHATE PHOSPHOHYDROLASE"/>
    <property type="match status" value="1"/>
</dbReference>
<feature type="transmembrane region" description="Helical" evidence="1">
    <location>
        <begin position="138"/>
        <end position="156"/>
    </location>
</feature>
<dbReference type="EMBL" id="JACSPQ010000001">
    <property type="protein sequence ID" value="MBD8001116.1"/>
    <property type="molecule type" value="Genomic_DNA"/>
</dbReference>
<dbReference type="RefSeq" id="WP_191709853.1">
    <property type="nucleotide sequence ID" value="NZ_JACSPQ010000001.1"/>
</dbReference>
<evidence type="ECO:0000259" key="2">
    <source>
        <dbReference type="SMART" id="SM00014"/>
    </source>
</evidence>
<accession>A0ABR8V9R2</accession>
<sequence>MDIQQLIDFDKELLLTLNGSHSLFWDGVMWVVTSTATWIPAILMLLYVIFKNNKPTQALLIVGMIALTVTLADQLSSSICKPFFARFRPTQDPEIMYLVHTVNGYRGGLYGFISGHATNTFAVAMFVSLLIRNKGFTWMMFVWAAIPSYSRIYLGVHYPGDILCGAICGCCISLLTYWLYSFLQRKLFINNRYMSTPSYATDKKTYGSEDVNLLHLVLLLTYIYALVMGMIKAKVLDF</sequence>
<comment type="caution">
    <text evidence="3">The sequence shown here is derived from an EMBL/GenBank/DDBJ whole genome shotgun (WGS) entry which is preliminary data.</text>
</comment>
<keyword evidence="4" id="KW-1185">Reference proteome</keyword>
<name>A0ABR8V9R2_9BACT</name>
<proteinExistence type="predicted"/>
<organism evidence="3 4">
    <name type="scientific">Phocaeicola faecium</name>
    <dbReference type="NCBI Taxonomy" id="2762213"/>
    <lineage>
        <taxon>Bacteria</taxon>
        <taxon>Pseudomonadati</taxon>
        <taxon>Bacteroidota</taxon>
        <taxon>Bacteroidia</taxon>
        <taxon>Bacteroidales</taxon>
        <taxon>Bacteroidaceae</taxon>
        <taxon>Phocaeicola</taxon>
    </lineage>
</organism>
<dbReference type="CDD" id="cd03395">
    <property type="entry name" value="PAP2_like_4"/>
    <property type="match status" value="1"/>
</dbReference>
<evidence type="ECO:0000313" key="3">
    <source>
        <dbReference type="EMBL" id="MBD8001116.1"/>
    </source>
</evidence>
<feature type="transmembrane region" description="Helical" evidence="1">
    <location>
        <begin position="57"/>
        <end position="75"/>
    </location>
</feature>
<keyword evidence="1" id="KW-0812">Transmembrane</keyword>
<evidence type="ECO:0000256" key="1">
    <source>
        <dbReference type="SAM" id="Phobius"/>
    </source>
</evidence>
<dbReference type="SMART" id="SM00014">
    <property type="entry name" value="acidPPc"/>
    <property type="match status" value="1"/>
</dbReference>
<keyword evidence="1" id="KW-1133">Transmembrane helix</keyword>
<reference evidence="3 4" key="1">
    <citation type="submission" date="2020-08" db="EMBL/GenBank/DDBJ databases">
        <title>A Genomic Blueprint of the Chicken Gut Microbiome.</title>
        <authorList>
            <person name="Gilroy R."/>
            <person name="Ravi A."/>
            <person name="Getino M."/>
            <person name="Pursley I."/>
            <person name="Horton D.L."/>
            <person name="Alikhan N.-F."/>
            <person name="Baker D."/>
            <person name="Gharbi K."/>
            <person name="Hall N."/>
            <person name="Watson M."/>
            <person name="Adriaenssens E.M."/>
            <person name="Foster-Nyarko E."/>
            <person name="Jarju S."/>
            <person name="Secka A."/>
            <person name="Antonio M."/>
            <person name="Oren A."/>
            <person name="Chaudhuri R."/>
            <person name="La Ragione R.M."/>
            <person name="Hildebrand F."/>
            <person name="Pallen M.J."/>
        </authorList>
    </citation>
    <scope>NUCLEOTIDE SEQUENCE [LARGE SCALE GENOMIC DNA]</scope>
    <source>
        <strain evidence="3 4">Sa1YUN3</strain>
    </source>
</reference>
<dbReference type="InterPro" id="IPR000326">
    <property type="entry name" value="PAP2/HPO"/>
</dbReference>
<gene>
    <name evidence="3" type="ORF">H9626_02640</name>
</gene>
<dbReference type="Pfam" id="PF01569">
    <property type="entry name" value="PAP2"/>
    <property type="match status" value="1"/>
</dbReference>